<reference evidence="1 2" key="1">
    <citation type="submission" date="2015-05" db="EMBL/GenBank/DDBJ databases">
        <title>Draft genome of Burkholderia cepacia LK29.</title>
        <authorList>
            <person name="Chan X.Y."/>
        </authorList>
    </citation>
    <scope>NUCLEOTIDE SEQUENCE [LARGE SCALE GENOMIC DNA]</scope>
    <source>
        <strain evidence="1 2">LK29</strain>
    </source>
</reference>
<dbReference type="SUPFAM" id="SSF143011">
    <property type="entry name" value="RelE-like"/>
    <property type="match status" value="1"/>
</dbReference>
<proteinExistence type="predicted"/>
<organism evidence="1 2">
    <name type="scientific">Burkholderia cepacia</name>
    <name type="common">Pseudomonas cepacia</name>
    <dbReference type="NCBI Taxonomy" id="292"/>
    <lineage>
        <taxon>Bacteria</taxon>
        <taxon>Pseudomonadati</taxon>
        <taxon>Pseudomonadota</taxon>
        <taxon>Betaproteobacteria</taxon>
        <taxon>Burkholderiales</taxon>
        <taxon>Burkholderiaceae</taxon>
        <taxon>Burkholderia</taxon>
        <taxon>Burkholderia cepacia complex</taxon>
    </lineage>
</organism>
<evidence type="ECO:0000313" key="1">
    <source>
        <dbReference type="EMBL" id="KML48259.1"/>
    </source>
</evidence>
<dbReference type="Pfam" id="PF05015">
    <property type="entry name" value="HigB-like_toxin"/>
    <property type="match status" value="1"/>
</dbReference>
<dbReference type="InterPro" id="IPR035093">
    <property type="entry name" value="RelE/ParE_toxin_dom_sf"/>
</dbReference>
<accession>A0A0J5WLU2</accession>
<dbReference type="Gene3D" id="3.30.2310.20">
    <property type="entry name" value="RelE-like"/>
    <property type="match status" value="1"/>
</dbReference>
<name>A0A0J5WLU2_BURCE</name>
<dbReference type="PATRIC" id="fig|292.27.peg.6704"/>
<dbReference type="EMBL" id="LDWR01000057">
    <property type="protein sequence ID" value="KML48259.1"/>
    <property type="molecule type" value="Genomic_DNA"/>
</dbReference>
<evidence type="ECO:0008006" key="3">
    <source>
        <dbReference type="Google" id="ProtNLM"/>
    </source>
</evidence>
<gene>
    <name evidence="1" type="ORF">VL15_30280</name>
</gene>
<dbReference type="RefSeq" id="WP_048250388.1">
    <property type="nucleotide sequence ID" value="NZ_LDWR01000057.1"/>
</dbReference>
<comment type="caution">
    <text evidence="1">The sequence shown here is derived from an EMBL/GenBank/DDBJ whole genome shotgun (WGS) entry which is preliminary data.</text>
</comment>
<dbReference type="InterPro" id="IPR007711">
    <property type="entry name" value="HigB-1"/>
</dbReference>
<dbReference type="AlphaFoldDB" id="A0A0J5WLU2"/>
<dbReference type="Proteomes" id="UP000036338">
    <property type="component" value="Unassembled WGS sequence"/>
</dbReference>
<dbReference type="PANTHER" id="PTHR40266:SF2">
    <property type="entry name" value="TOXIN HIGB-1"/>
    <property type="match status" value="1"/>
</dbReference>
<dbReference type="PANTHER" id="PTHR40266">
    <property type="entry name" value="TOXIN HIGB-1"/>
    <property type="match status" value="1"/>
</dbReference>
<sequence>MIKTFIHKGLERFFLTGSKAGIRPDHAAKLGRLLTRLNESTVTEDMNRPGWYFHPLSGDLIGHYSVKVNGNWRMTFRFEDGDAILVDYQDYH</sequence>
<evidence type="ECO:0000313" key="2">
    <source>
        <dbReference type="Proteomes" id="UP000036338"/>
    </source>
</evidence>
<protein>
    <recommendedName>
        <fullName evidence="3">Peptidase</fullName>
    </recommendedName>
</protein>